<dbReference type="AlphaFoldDB" id="A0A1D6LR66"/>
<name>A0A1D6LR66_MAIZE</name>
<evidence type="ECO:0000313" key="1">
    <source>
        <dbReference type="EMBL" id="AQK81949.1"/>
    </source>
</evidence>
<proteinExistence type="predicted"/>
<organism evidence="1">
    <name type="scientific">Zea mays</name>
    <name type="common">Maize</name>
    <dbReference type="NCBI Taxonomy" id="4577"/>
    <lineage>
        <taxon>Eukaryota</taxon>
        <taxon>Viridiplantae</taxon>
        <taxon>Streptophyta</taxon>
        <taxon>Embryophyta</taxon>
        <taxon>Tracheophyta</taxon>
        <taxon>Spermatophyta</taxon>
        <taxon>Magnoliopsida</taxon>
        <taxon>Liliopsida</taxon>
        <taxon>Poales</taxon>
        <taxon>Poaceae</taxon>
        <taxon>PACMAD clade</taxon>
        <taxon>Panicoideae</taxon>
        <taxon>Andropogonodae</taxon>
        <taxon>Andropogoneae</taxon>
        <taxon>Tripsacinae</taxon>
        <taxon>Zea</taxon>
    </lineage>
</organism>
<gene>
    <name evidence="1" type="ORF">ZEAMMB73_Zm00001d036789</name>
</gene>
<reference evidence="1" key="1">
    <citation type="submission" date="2015-12" db="EMBL/GenBank/DDBJ databases">
        <title>Update maize B73 reference genome by single molecule sequencing technologies.</title>
        <authorList>
            <consortium name="Maize Genome Sequencing Project"/>
            <person name="Ware D."/>
        </authorList>
    </citation>
    <scope>NUCLEOTIDE SEQUENCE</scope>
    <source>
        <tissue evidence="1">Seedling</tissue>
    </source>
</reference>
<dbReference type="EMBL" id="CM000782">
    <property type="protein sequence ID" value="AQK81949.1"/>
    <property type="molecule type" value="Genomic_DNA"/>
</dbReference>
<sequence>MVCAGPKWMPEMESGLQPVYNIGHVVVQIVEQVHSLKTSGCVY</sequence>
<protein>
    <submittedName>
        <fullName evidence="1">RNA-binding (RRM/RBD/RNP motifs) family protein</fullName>
    </submittedName>
</protein>
<accession>A0A1D6LR66</accession>